<feature type="domain" description="DAC" evidence="7">
    <location>
        <begin position="111"/>
        <end position="267"/>
    </location>
</feature>
<dbReference type="SUPFAM" id="SSF143597">
    <property type="entry name" value="YojJ-like"/>
    <property type="match status" value="1"/>
</dbReference>
<dbReference type="EC" id="2.7.7.85" evidence="6"/>
<dbReference type="PROSITE" id="PS51794">
    <property type="entry name" value="DAC"/>
    <property type="match status" value="1"/>
</dbReference>
<evidence type="ECO:0000256" key="5">
    <source>
        <dbReference type="ARBA" id="ARBA00022840"/>
    </source>
</evidence>
<keyword evidence="3 6" id="KW-0548">Nucleotidyltransferase</keyword>
<evidence type="ECO:0000313" key="8">
    <source>
        <dbReference type="EMBL" id="RZN65065.1"/>
    </source>
</evidence>
<dbReference type="InterPro" id="IPR050338">
    <property type="entry name" value="DisA"/>
</dbReference>
<accession>A0A520KU43</accession>
<dbReference type="InterPro" id="IPR045586">
    <property type="entry name" value="DacZ_N"/>
</dbReference>
<dbReference type="PANTHER" id="PTHR34185">
    <property type="entry name" value="DIADENYLATE CYCLASE"/>
    <property type="match status" value="1"/>
</dbReference>
<keyword evidence="2 6" id="KW-0808">Transferase</keyword>
<organism evidence="8 9">
    <name type="scientific">Methanoliparum thermophilum</name>
    <dbReference type="NCBI Taxonomy" id="2491083"/>
    <lineage>
        <taxon>Archaea</taxon>
        <taxon>Methanobacteriati</taxon>
        <taxon>Methanobacteriota</taxon>
        <taxon>Candidatus Methanoliparia</taxon>
        <taxon>Candidatus Methanoliparales</taxon>
        <taxon>Candidatus Methanoliparaceae</taxon>
        <taxon>Candidatus Methanoliparum</taxon>
    </lineage>
</organism>
<protein>
    <recommendedName>
        <fullName evidence="6">Diadenylate cyclase</fullName>
        <shortName evidence="6">DAC</shortName>
        <ecNumber evidence="6">2.7.7.85</ecNumber>
    </recommendedName>
    <alternativeName>
        <fullName evidence="6">Cyclic-di-AMP synthase</fullName>
        <shortName evidence="6">c-di-AMP synthase</shortName>
    </alternativeName>
</protein>
<keyword evidence="6" id="KW-0464">Manganese</keyword>
<name>A0A520KU43_METT2</name>
<proteinExistence type="inferred from homology"/>
<dbReference type="GO" id="GO:0106408">
    <property type="term" value="F:diadenylate cyclase activity"/>
    <property type="evidence" value="ECO:0007669"/>
    <property type="project" value="UniProtKB-EC"/>
</dbReference>
<dbReference type="Gene3D" id="3.40.1700.10">
    <property type="entry name" value="DNA integrity scanning protein, DisA, N-terminal domain"/>
    <property type="match status" value="1"/>
</dbReference>
<dbReference type="InterPro" id="IPR003390">
    <property type="entry name" value="DNA_integrity_scan_DisA_N"/>
</dbReference>
<dbReference type="InterPro" id="IPR014499">
    <property type="entry name" value="DAC_DacZ"/>
</dbReference>
<evidence type="ECO:0000259" key="7">
    <source>
        <dbReference type="PROSITE" id="PS51794"/>
    </source>
</evidence>
<comment type="similarity">
    <text evidence="6">Belongs to the adenylate cyclase family. DacZ subfamily.</text>
</comment>
<dbReference type="InterPro" id="IPR036888">
    <property type="entry name" value="DNA_integrity_DisA_N_sf"/>
</dbReference>
<comment type="catalytic activity">
    <reaction evidence="1 6">
        <text>2 ATP = 3',3'-c-di-AMP + 2 diphosphate</text>
        <dbReference type="Rhea" id="RHEA:35655"/>
        <dbReference type="ChEBI" id="CHEBI:30616"/>
        <dbReference type="ChEBI" id="CHEBI:33019"/>
        <dbReference type="ChEBI" id="CHEBI:71500"/>
        <dbReference type="EC" id="2.7.7.85"/>
    </reaction>
</comment>
<dbReference type="PANTHER" id="PTHR34185:SF1">
    <property type="entry name" value="DIADENYLATE CYCLASE"/>
    <property type="match status" value="1"/>
</dbReference>
<reference evidence="8 9" key="1">
    <citation type="journal article" date="2019" name="Nat. Microbiol.">
        <title>Wide diversity of methane and short-chain alkane metabolisms in uncultured archaea.</title>
        <authorList>
            <person name="Borrel G."/>
            <person name="Adam P.S."/>
            <person name="McKay L.J."/>
            <person name="Chen L.X."/>
            <person name="Sierra-Garcia I.N."/>
            <person name="Sieber C.M."/>
            <person name="Letourneur Q."/>
            <person name="Ghozlane A."/>
            <person name="Andersen G.L."/>
            <person name="Li W.J."/>
            <person name="Hallam S.J."/>
            <person name="Muyzer G."/>
            <person name="de Oliveira V.M."/>
            <person name="Inskeep W.P."/>
            <person name="Banfield J.F."/>
            <person name="Gribaldo S."/>
        </authorList>
    </citation>
    <scope>NUCLEOTIDE SEQUENCE [LARGE SCALE GENOMIC DNA]</scope>
    <source>
        <strain evidence="8">NM1a</strain>
    </source>
</reference>
<keyword evidence="4 6" id="KW-0547">Nucleotide-binding</keyword>
<dbReference type="AlphaFoldDB" id="A0A520KU43"/>
<dbReference type="HAMAP" id="MF_00840">
    <property type="entry name" value="DacZ"/>
    <property type="match status" value="1"/>
</dbReference>
<evidence type="ECO:0000256" key="3">
    <source>
        <dbReference type="ARBA" id="ARBA00022695"/>
    </source>
</evidence>
<dbReference type="Pfam" id="PF19294">
    <property type="entry name" value="DACZ_N"/>
    <property type="match status" value="1"/>
</dbReference>
<comment type="caution">
    <text evidence="8">The sequence shown here is derived from an EMBL/GenBank/DDBJ whole genome shotgun (WGS) entry which is preliminary data.</text>
</comment>
<dbReference type="GO" id="GO:0004016">
    <property type="term" value="F:adenylate cyclase activity"/>
    <property type="evidence" value="ECO:0007669"/>
    <property type="project" value="UniProtKB-UniRule"/>
</dbReference>
<dbReference type="GO" id="GO:0030145">
    <property type="term" value="F:manganese ion binding"/>
    <property type="evidence" value="ECO:0007669"/>
    <property type="project" value="UniProtKB-UniRule"/>
</dbReference>
<sequence>MVLKRILETVSRAGIVDNIIFFAENKEDLKYIDSLDIPGKIVCIDKDINNITSPVIKLPFRVNNITEVINLAILLGCDDHILDKDKTILCVFKINSDKFDTIFINSSNDINSKIYNLLKFDCVNTEVLSYIIDLAIEFGYEGVDDKSIGAIFMIGDSEKVMELSRSISYYPFENNYASIMDENARDVIKALAKLDGAFVINNDGRIVGVSRYLDVPTQGIDIPKGLGARHISAASMTKNTNAIAIVLSETDKKVRLFKDGKLLAEIT</sequence>
<comment type="cofactor">
    <cofactor evidence="6">
        <name>Mn(2+)</name>
        <dbReference type="ChEBI" id="CHEBI:29035"/>
    </cofactor>
</comment>
<evidence type="ECO:0000256" key="2">
    <source>
        <dbReference type="ARBA" id="ARBA00022679"/>
    </source>
</evidence>
<keyword evidence="5 6" id="KW-0067">ATP-binding</keyword>
<evidence type="ECO:0000256" key="6">
    <source>
        <dbReference type="HAMAP-Rule" id="MF_00840"/>
    </source>
</evidence>
<dbReference type="EMBL" id="RXIF01000004">
    <property type="protein sequence ID" value="RZN65065.1"/>
    <property type="molecule type" value="Genomic_DNA"/>
</dbReference>
<gene>
    <name evidence="6" type="primary">dacZ</name>
    <name evidence="8" type="ORF">EF806_03215</name>
</gene>
<dbReference type="GO" id="GO:0005524">
    <property type="term" value="F:ATP binding"/>
    <property type="evidence" value="ECO:0007669"/>
    <property type="project" value="UniProtKB-UniRule"/>
</dbReference>
<dbReference type="Pfam" id="PF02457">
    <property type="entry name" value="DAC"/>
    <property type="match status" value="1"/>
</dbReference>
<comment type="function">
    <text evidence="6">Diadenylate cyclase that catalyzes the condensation of 2 ATP molecules into cyclic di-AMP (c-di-AMP). c-di-AMP is a second messenger for intracellular signal transduction involved in the control of important regulatory processes such as osmoregulation.</text>
</comment>
<evidence type="ECO:0000256" key="4">
    <source>
        <dbReference type="ARBA" id="ARBA00022741"/>
    </source>
</evidence>
<evidence type="ECO:0000313" key="9">
    <source>
        <dbReference type="Proteomes" id="UP000317158"/>
    </source>
</evidence>
<evidence type="ECO:0000256" key="1">
    <source>
        <dbReference type="ARBA" id="ARBA00000877"/>
    </source>
</evidence>
<dbReference type="Proteomes" id="UP000317158">
    <property type="component" value="Unassembled WGS sequence"/>
</dbReference>